<evidence type="ECO:0000313" key="9">
    <source>
        <dbReference type="EMBL" id="SFE46521.1"/>
    </source>
</evidence>
<feature type="domain" description="Alpha-L-rhamnosidase C-terminal" evidence="8">
    <location>
        <begin position="801"/>
        <end position="868"/>
    </location>
</feature>
<dbReference type="Pfam" id="PF17389">
    <property type="entry name" value="Bac_rhamnosid6H"/>
    <property type="match status" value="1"/>
</dbReference>
<dbReference type="RefSeq" id="WP_218160047.1">
    <property type="nucleotide sequence ID" value="NZ_FONG01000003.1"/>
</dbReference>
<sequence length="1103" mass="115372">MNGRRRPVRAAGVRLAALLGLVLACVVLPGSASAAPTAGEVSVSGLQADNTTDPLGIDDPRPALSWRLTSPVNGEQQSSYRILVADSVSALTAENGNVWDSGEVASGNSVAVAYGGPALVSQRTYYWAVRVRDVHGAASAWSAPAHWETGLLSAADWHGAQWISPSSSTVTAPLLRTGFTLAKPVAKARAYAFGLGFYELRLNGAKVGDRVLTPASTPYDKRDLYATYDVTGDLRQGANAAGLWLGNGYDANFSPYGFRWTGPKQALLYIDVTYTDGSHQAITTDGTWKWATGPITGDSIYHGESYDARLERTGWDGPGYDDSGWQQVRQVAAPSGALQADTMPPITVAQTLGAVKLTQPQPGVYVYDFGQNIAGWEVLRTQGPAGATVTMRTAEELLGNGTIDTTTNRNARSTDAFTLAGTGSTEVYEPRFTYHGFRYLQVTGDPQTPTLSSVQARVVHASVPSTGTFTSSDALLNRIWQNNRWTILNNSMSTPTDNPVRDERTPPGMDVQAYHDASTVEFGMDTYYINYLRDMPPGTALPSDGGNALQPDMGGDQITLAWTLYQQYGDRATLAATYPLMKKFVDDGAAAVPGHIWTTGFGDWWPPDLSGNANGGMGSPGAGNCTSEVPIVNTALSYVQAQDVAKAATALGQSADATHFAQVADAIKQAFNQRFLNADGASYGDGSQTTAILPLAFGMVPAADVAAVGARLVDTILTTNGGHLNTGIFGTRYLMDALTEIGRTDVAMTVLDQTSYPGFGYEIGKGATTDWEEWTYASSMETHDHAMFGGINASLYTRLAGIQPAAPGYATVDVNPRIPEGLQHVAASVDTVRGTVASSWTVTGTRIALDVTVPVGATATVHVPHFGQGGATSVSPAGGATQQNTTGTDTTYAVGSGNWHFTGSLVPAATSSLPGTWTRCAAETGTCAVSGTQTVAFGAQGKYAYTTATGSVACTNTVFGDPDQGVSKVCYAQTAPPATGVWQSCAVETGNCSFSGTQTVAFGAQGKYAYTTATGSVACTNTVFGDPITNVSKSCSLTAPPPAATTWTPCAAETAGCVFTGTHEVAFGAAGRYAYGTFTGGTACTNAVFGDPAPDRPKTCFVQ</sequence>
<dbReference type="Proteomes" id="UP000199323">
    <property type="component" value="Unassembled WGS sequence"/>
</dbReference>
<dbReference type="InterPro" id="IPR016007">
    <property type="entry name" value="Alpha_rhamnosid"/>
</dbReference>
<dbReference type="Pfam" id="PF25788">
    <property type="entry name" value="Ig_Rha78A_N"/>
    <property type="match status" value="1"/>
</dbReference>
<evidence type="ECO:0000313" key="10">
    <source>
        <dbReference type="Proteomes" id="UP000199323"/>
    </source>
</evidence>
<evidence type="ECO:0000259" key="8">
    <source>
        <dbReference type="Pfam" id="PF17390"/>
    </source>
</evidence>
<dbReference type="InterPro" id="IPR013737">
    <property type="entry name" value="Bac_rhamnosid_N"/>
</dbReference>
<feature type="domain" description="Bacterial alpha-L-rhamnosidase N-terminal" evidence="6">
    <location>
        <begin position="183"/>
        <end position="349"/>
    </location>
</feature>
<dbReference type="PANTHER" id="PTHR33307">
    <property type="entry name" value="ALPHA-RHAMNOSIDASE (EUROFUNG)"/>
    <property type="match status" value="1"/>
</dbReference>
<feature type="domain" description="Alpha-L-rhamnosidase concanavalin-like" evidence="5">
    <location>
        <begin position="360"/>
        <end position="460"/>
    </location>
</feature>
<dbReference type="SUPFAM" id="SSF48208">
    <property type="entry name" value="Six-hairpin glycosidases"/>
    <property type="match status" value="1"/>
</dbReference>
<evidence type="ECO:0000259" key="7">
    <source>
        <dbReference type="Pfam" id="PF17389"/>
    </source>
</evidence>
<dbReference type="InterPro" id="IPR008928">
    <property type="entry name" value="6-hairpin_glycosidase_sf"/>
</dbReference>
<organism evidence="9 10">
    <name type="scientific">Actinacidiphila alni</name>
    <dbReference type="NCBI Taxonomy" id="380248"/>
    <lineage>
        <taxon>Bacteria</taxon>
        <taxon>Bacillati</taxon>
        <taxon>Actinomycetota</taxon>
        <taxon>Actinomycetes</taxon>
        <taxon>Kitasatosporales</taxon>
        <taxon>Streptomycetaceae</taxon>
        <taxon>Actinacidiphila</taxon>
    </lineage>
</organism>
<evidence type="ECO:0000256" key="4">
    <source>
        <dbReference type="SAM" id="SignalP"/>
    </source>
</evidence>
<dbReference type="PANTHER" id="PTHR33307:SF6">
    <property type="entry name" value="ALPHA-RHAMNOSIDASE (EUROFUNG)-RELATED"/>
    <property type="match status" value="1"/>
</dbReference>
<feature type="domain" description="Alpha-L-rhamnosidase six-hairpin glycosidase" evidence="7">
    <location>
        <begin position="465"/>
        <end position="797"/>
    </location>
</feature>
<dbReference type="GO" id="GO:0030596">
    <property type="term" value="F:alpha-L-rhamnosidase activity"/>
    <property type="evidence" value="ECO:0007669"/>
    <property type="project" value="UniProtKB-EC"/>
</dbReference>
<dbReference type="EMBL" id="FONG01000003">
    <property type="protein sequence ID" value="SFE46521.1"/>
    <property type="molecule type" value="Genomic_DNA"/>
</dbReference>
<dbReference type="PROSITE" id="PS51257">
    <property type="entry name" value="PROKAR_LIPOPROTEIN"/>
    <property type="match status" value="1"/>
</dbReference>
<feature type="signal peptide" evidence="4">
    <location>
        <begin position="1"/>
        <end position="34"/>
    </location>
</feature>
<evidence type="ECO:0000256" key="1">
    <source>
        <dbReference type="ARBA" id="ARBA00001445"/>
    </source>
</evidence>
<dbReference type="Gene3D" id="1.50.10.10">
    <property type="match status" value="1"/>
</dbReference>
<dbReference type="Pfam" id="PF17390">
    <property type="entry name" value="Bac_rhamnosid_C"/>
    <property type="match status" value="1"/>
</dbReference>
<protein>
    <recommendedName>
        <fullName evidence="2">alpha-L-rhamnosidase</fullName>
        <ecNumber evidence="2">3.2.1.40</ecNumber>
    </recommendedName>
</protein>
<dbReference type="InterPro" id="IPR013783">
    <property type="entry name" value="Ig-like_fold"/>
</dbReference>
<keyword evidence="10" id="KW-1185">Reference proteome</keyword>
<dbReference type="AlphaFoldDB" id="A0A1I2ARC3"/>
<evidence type="ECO:0000259" key="6">
    <source>
        <dbReference type="Pfam" id="PF08531"/>
    </source>
</evidence>
<dbReference type="STRING" id="380248.SAMN05216251_103197"/>
<feature type="chain" id="PRO_5011566409" description="alpha-L-rhamnosidase" evidence="4">
    <location>
        <begin position="35"/>
        <end position="1103"/>
    </location>
</feature>
<evidence type="ECO:0000259" key="5">
    <source>
        <dbReference type="Pfam" id="PF05592"/>
    </source>
</evidence>
<proteinExistence type="predicted"/>
<gene>
    <name evidence="9" type="ORF">SAMN05216251_103197</name>
</gene>
<dbReference type="InterPro" id="IPR035396">
    <property type="entry name" value="Bac_rhamnosid6H"/>
</dbReference>
<dbReference type="EC" id="3.2.1.40" evidence="2"/>
<accession>A0A1I2ARC3</accession>
<evidence type="ECO:0000256" key="2">
    <source>
        <dbReference type="ARBA" id="ARBA00012652"/>
    </source>
</evidence>
<dbReference type="InterPro" id="IPR035398">
    <property type="entry name" value="Bac_rhamnosid_C"/>
</dbReference>
<keyword evidence="3" id="KW-0378">Hydrolase</keyword>
<dbReference type="Pfam" id="PF05592">
    <property type="entry name" value="Bac_rhamnosid"/>
    <property type="match status" value="1"/>
</dbReference>
<dbReference type="Gene3D" id="2.60.40.10">
    <property type="entry name" value="Immunoglobulins"/>
    <property type="match status" value="1"/>
</dbReference>
<dbReference type="Gene3D" id="2.60.420.10">
    <property type="entry name" value="Maltose phosphorylase, domain 3"/>
    <property type="match status" value="1"/>
</dbReference>
<comment type="catalytic activity">
    <reaction evidence="1">
        <text>Hydrolysis of terminal non-reducing alpha-L-rhamnose residues in alpha-L-rhamnosides.</text>
        <dbReference type="EC" id="3.2.1.40"/>
    </reaction>
</comment>
<dbReference type="GO" id="GO:0005975">
    <property type="term" value="P:carbohydrate metabolic process"/>
    <property type="evidence" value="ECO:0007669"/>
    <property type="project" value="InterPro"/>
</dbReference>
<dbReference type="Pfam" id="PF08531">
    <property type="entry name" value="Bac_rhamnosid_N"/>
    <property type="match status" value="1"/>
</dbReference>
<reference evidence="9 10" key="1">
    <citation type="submission" date="2016-10" db="EMBL/GenBank/DDBJ databases">
        <authorList>
            <person name="de Groot N.N."/>
        </authorList>
    </citation>
    <scope>NUCLEOTIDE SEQUENCE [LARGE SCALE GENOMIC DNA]</scope>
    <source>
        <strain evidence="9 10">CGMCC 4.3510</strain>
    </source>
</reference>
<dbReference type="InterPro" id="IPR012341">
    <property type="entry name" value="6hp_glycosidase-like_sf"/>
</dbReference>
<evidence type="ECO:0000256" key="3">
    <source>
        <dbReference type="ARBA" id="ARBA00022801"/>
    </source>
</evidence>
<dbReference type="Gene3D" id="2.60.120.260">
    <property type="entry name" value="Galactose-binding domain-like"/>
    <property type="match status" value="2"/>
</dbReference>
<dbReference type="InterPro" id="IPR008902">
    <property type="entry name" value="Rhamnosid_concanavalin"/>
</dbReference>
<name>A0A1I2ARC3_9ACTN</name>
<keyword evidence="4" id="KW-0732">Signal</keyword>